<dbReference type="EMBL" id="ACYG01000019">
    <property type="protein sequence ID" value="EEV18336.1"/>
    <property type="molecule type" value="Genomic_DNA"/>
</dbReference>
<comment type="caution">
    <text evidence="7">The sequence shown here is derived from an EMBL/GenBank/DDBJ whole genome shotgun (WGS) entry which is preliminary data.</text>
</comment>
<feature type="signal peptide" evidence="4">
    <location>
        <begin position="1"/>
        <end position="16"/>
    </location>
</feature>
<comment type="similarity">
    <text evidence="1">Belongs to the bacterial solute-binding protein 3 family.</text>
</comment>
<evidence type="ECO:0000259" key="6">
    <source>
        <dbReference type="SMART" id="SM00079"/>
    </source>
</evidence>
<keyword evidence="8" id="KW-1185">Reference proteome</keyword>
<organism evidence="7 8">
    <name type="scientific">Campylobacter gracilis RM3268</name>
    <dbReference type="NCBI Taxonomy" id="553220"/>
    <lineage>
        <taxon>Bacteria</taxon>
        <taxon>Pseudomonadati</taxon>
        <taxon>Campylobacterota</taxon>
        <taxon>Epsilonproteobacteria</taxon>
        <taxon>Campylobacterales</taxon>
        <taxon>Campylobacteraceae</taxon>
        <taxon>Campylobacter</taxon>
    </lineage>
</organism>
<dbReference type="GO" id="GO:0030288">
    <property type="term" value="C:outer membrane-bounded periplasmic space"/>
    <property type="evidence" value="ECO:0007669"/>
    <property type="project" value="TreeGrafter"/>
</dbReference>
<dbReference type="RefSeq" id="WP_005870746.1">
    <property type="nucleotide sequence ID" value="NZ_ACYG01000019.1"/>
</dbReference>
<evidence type="ECO:0000256" key="4">
    <source>
        <dbReference type="SAM" id="SignalP"/>
    </source>
</evidence>
<dbReference type="GO" id="GO:0016020">
    <property type="term" value="C:membrane"/>
    <property type="evidence" value="ECO:0007669"/>
    <property type="project" value="InterPro"/>
</dbReference>
<dbReference type="Pfam" id="PF00497">
    <property type="entry name" value="SBP_bac_3"/>
    <property type="match status" value="1"/>
</dbReference>
<dbReference type="InterPro" id="IPR001638">
    <property type="entry name" value="Solute-binding_3/MltF_N"/>
</dbReference>
<feature type="domain" description="Solute-binding protein family 3/N-terminal" evidence="5">
    <location>
        <begin position="27"/>
        <end position="247"/>
    </location>
</feature>
<dbReference type="AlphaFoldDB" id="C8PGU8"/>
<dbReference type="InterPro" id="IPR001320">
    <property type="entry name" value="Iontro_rcpt_C"/>
</dbReference>
<evidence type="ECO:0000256" key="3">
    <source>
        <dbReference type="ARBA" id="ARBA00022729"/>
    </source>
</evidence>
<dbReference type="GO" id="GO:0006865">
    <property type="term" value="P:amino acid transport"/>
    <property type="evidence" value="ECO:0007669"/>
    <property type="project" value="TreeGrafter"/>
</dbReference>
<dbReference type="PANTHER" id="PTHR30085">
    <property type="entry name" value="AMINO ACID ABC TRANSPORTER PERMEASE"/>
    <property type="match status" value="1"/>
</dbReference>
<dbReference type="Proteomes" id="UP000005709">
    <property type="component" value="Unassembled WGS sequence"/>
</dbReference>
<dbReference type="GO" id="GO:0005576">
    <property type="term" value="C:extracellular region"/>
    <property type="evidence" value="ECO:0007669"/>
    <property type="project" value="TreeGrafter"/>
</dbReference>
<sequence length="267" mass="29801">MKLLLAMLLPFIVAFADSLEQIRSKGVVRIGVYDGQPPFSELNDGTFEGFEVTMAQAIANDLFGEKGGRIELVPMKVEDRIPALVNNRVDIVIATITITPERAQQIDFSTPYFSVNLGVLTRKADRIKSLADLREKRILLESGGTGEAFFKQEGFGNFTFCKIARECYRMLKDGDVDAYATDNLIAMAYPVVDSEVEVPLKTLGKPDFMGIGVQKGNKELLDFVNAELIKLSKEGFFEKAYEGTFNPFYHGAADKRYFLLDGIYSFL</sequence>
<keyword evidence="3 4" id="KW-0732">Signal</keyword>
<dbReference type="SMART" id="SM00079">
    <property type="entry name" value="PBPe"/>
    <property type="match status" value="1"/>
</dbReference>
<keyword evidence="2" id="KW-0813">Transport</keyword>
<dbReference type="OrthoDB" id="368476at2"/>
<evidence type="ECO:0000256" key="2">
    <source>
        <dbReference type="ARBA" id="ARBA00022448"/>
    </source>
</evidence>
<dbReference type="STRING" id="824.CGRAC_1032"/>
<evidence type="ECO:0000313" key="8">
    <source>
        <dbReference type="Proteomes" id="UP000005709"/>
    </source>
</evidence>
<feature type="chain" id="PRO_5002991070" evidence="4">
    <location>
        <begin position="17"/>
        <end position="267"/>
    </location>
</feature>
<dbReference type="PANTHER" id="PTHR30085:SF6">
    <property type="entry name" value="ABC TRANSPORTER GLUTAMINE-BINDING PROTEIN GLNH"/>
    <property type="match status" value="1"/>
</dbReference>
<name>C8PGU8_9BACT</name>
<dbReference type="GO" id="GO:0015276">
    <property type="term" value="F:ligand-gated monoatomic ion channel activity"/>
    <property type="evidence" value="ECO:0007669"/>
    <property type="project" value="InterPro"/>
</dbReference>
<dbReference type="eggNOG" id="COG0834">
    <property type="taxonomic scope" value="Bacteria"/>
</dbReference>
<evidence type="ECO:0000313" key="7">
    <source>
        <dbReference type="EMBL" id="EEV18336.1"/>
    </source>
</evidence>
<dbReference type="SMART" id="SM00062">
    <property type="entry name" value="PBPb"/>
    <property type="match status" value="1"/>
</dbReference>
<proteinExistence type="inferred from homology"/>
<evidence type="ECO:0000259" key="5">
    <source>
        <dbReference type="SMART" id="SM00062"/>
    </source>
</evidence>
<feature type="domain" description="Ionotropic glutamate receptor C-terminal" evidence="6">
    <location>
        <begin position="29"/>
        <end position="247"/>
    </location>
</feature>
<gene>
    <name evidence="7" type="ORF">CAMGR0001_1093</name>
</gene>
<evidence type="ECO:0000256" key="1">
    <source>
        <dbReference type="ARBA" id="ARBA00010333"/>
    </source>
</evidence>
<reference evidence="7 8" key="1">
    <citation type="submission" date="2009-07" db="EMBL/GenBank/DDBJ databases">
        <authorList>
            <person name="Madupu R."/>
            <person name="Sebastian Y."/>
            <person name="Durkin A.S."/>
            <person name="Torralba M."/>
            <person name="Methe B."/>
            <person name="Sutton G.G."/>
            <person name="Strausberg R.L."/>
            <person name="Nelson K.E."/>
        </authorList>
    </citation>
    <scope>NUCLEOTIDE SEQUENCE [LARGE SCALE GENOMIC DNA]</scope>
    <source>
        <strain evidence="7 8">RM3268</strain>
    </source>
</reference>
<dbReference type="InterPro" id="IPR051455">
    <property type="entry name" value="Bact_solute-bind_prot3"/>
</dbReference>
<accession>C8PGU8</accession>
<dbReference type="Gene3D" id="3.40.190.10">
    <property type="entry name" value="Periplasmic binding protein-like II"/>
    <property type="match status" value="2"/>
</dbReference>
<dbReference type="SUPFAM" id="SSF53850">
    <property type="entry name" value="Periplasmic binding protein-like II"/>
    <property type="match status" value="1"/>
</dbReference>
<protein>
    <submittedName>
        <fullName evidence="7">ABC transporter, substrate-binding protein, family 3</fullName>
    </submittedName>
</protein>